<name>A0A316YG41_9BASI</name>
<feature type="transmembrane region" description="Helical" evidence="1">
    <location>
        <begin position="101"/>
        <end position="120"/>
    </location>
</feature>
<dbReference type="InParanoid" id="A0A316YG41"/>
<evidence type="ECO:0000313" key="2">
    <source>
        <dbReference type="EMBL" id="PWN88500.1"/>
    </source>
</evidence>
<dbReference type="GeneID" id="37046091"/>
<dbReference type="EMBL" id="KZ819638">
    <property type="protein sequence ID" value="PWN88500.1"/>
    <property type="molecule type" value="Genomic_DNA"/>
</dbReference>
<gene>
    <name evidence="2" type="ORF">FA10DRAFT_288039</name>
</gene>
<sequence>MAVGNILWDYFYYASRERQRWWRLLDGNISVDKISIIVIRYSLLAIVIFGLLFYVFQSHGRCLSLFRAYYSFYVIVWLGCNAIFIQRFGKLEIDSKFGQRIFIGAALFGLLLWGVTIRSLDSADLPPWQSSVQGSHCLLKHLPQETALGWLSSLVINVLQLFGTLGVYRKHQRCQYRLKYERRHGMTGSDTSDRNVETGSGREQISVLRNQASMMRLGSLRETMFAANFVYISAVFIVNAVALIATLGISDPALSHCVPCLAFSLHGTCITRLILDPDESTTLVSLRGRDQFKAVERLVAESEHRDSGLADRRAKIGSSPLRRFSRDLLTNQAERRMRDACSSLPHFEIVNPSPFNVTPLTPCHAPDTVHPARGS</sequence>
<proteinExistence type="predicted"/>
<reference evidence="2 3" key="1">
    <citation type="journal article" date="2018" name="Mol. Biol. Evol.">
        <title>Broad Genomic Sampling Reveals a Smut Pathogenic Ancestry of the Fungal Clade Ustilaginomycotina.</title>
        <authorList>
            <person name="Kijpornyongpan T."/>
            <person name="Mondo S.J."/>
            <person name="Barry K."/>
            <person name="Sandor L."/>
            <person name="Lee J."/>
            <person name="Lipzen A."/>
            <person name="Pangilinan J."/>
            <person name="LaButti K."/>
            <person name="Hainaut M."/>
            <person name="Henrissat B."/>
            <person name="Grigoriev I.V."/>
            <person name="Spatafora J.W."/>
            <person name="Aime M.C."/>
        </authorList>
    </citation>
    <scope>NUCLEOTIDE SEQUENCE [LARGE SCALE GENOMIC DNA]</scope>
    <source>
        <strain evidence="2 3">MCA 4198</strain>
    </source>
</reference>
<accession>A0A316YG41</accession>
<keyword evidence="1" id="KW-0472">Membrane</keyword>
<organism evidence="2 3">
    <name type="scientific">Acaromyces ingoldii</name>
    <dbReference type="NCBI Taxonomy" id="215250"/>
    <lineage>
        <taxon>Eukaryota</taxon>
        <taxon>Fungi</taxon>
        <taxon>Dikarya</taxon>
        <taxon>Basidiomycota</taxon>
        <taxon>Ustilaginomycotina</taxon>
        <taxon>Exobasidiomycetes</taxon>
        <taxon>Exobasidiales</taxon>
        <taxon>Cryptobasidiaceae</taxon>
        <taxon>Acaromyces</taxon>
    </lineage>
</organism>
<feature type="transmembrane region" description="Helical" evidence="1">
    <location>
        <begin position="225"/>
        <end position="249"/>
    </location>
</feature>
<feature type="transmembrane region" description="Helical" evidence="1">
    <location>
        <begin position="68"/>
        <end position="89"/>
    </location>
</feature>
<dbReference type="Proteomes" id="UP000245768">
    <property type="component" value="Unassembled WGS sequence"/>
</dbReference>
<feature type="transmembrane region" description="Helical" evidence="1">
    <location>
        <begin position="148"/>
        <end position="168"/>
    </location>
</feature>
<evidence type="ECO:0000256" key="1">
    <source>
        <dbReference type="SAM" id="Phobius"/>
    </source>
</evidence>
<keyword evidence="1" id="KW-1133">Transmembrane helix</keyword>
<protein>
    <submittedName>
        <fullName evidence="2">Uncharacterized protein</fullName>
    </submittedName>
</protein>
<evidence type="ECO:0000313" key="3">
    <source>
        <dbReference type="Proteomes" id="UP000245768"/>
    </source>
</evidence>
<keyword evidence="1" id="KW-0812">Transmembrane</keyword>
<dbReference type="AlphaFoldDB" id="A0A316YG41"/>
<keyword evidence="3" id="KW-1185">Reference proteome</keyword>
<feature type="transmembrane region" description="Helical" evidence="1">
    <location>
        <begin position="38"/>
        <end position="56"/>
    </location>
</feature>
<dbReference type="RefSeq" id="XP_025375698.1">
    <property type="nucleotide sequence ID" value="XM_025524175.1"/>
</dbReference>